<dbReference type="Proteomes" id="UP000463388">
    <property type="component" value="Unassembled WGS sequence"/>
</dbReference>
<dbReference type="PANTHER" id="PTHR38781">
    <property type="entry name" value="ANTITOXIN DINJ-RELATED"/>
    <property type="match status" value="1"/>
</dbReference>
<dbReference type="GO" id="GO:0006351">
    <property type="term" value="P:DNA-templated transcription"/>
    <property type="evidence" value="ECO:0007669"/>
    <property type="project" value="TreeGrafter"/>
</dbReference>
<sequence length="70" mass="7878">MANSNVTIRIDDELKKQADEMFDELGMSFTTAVNVFVKQALREGALPFEVTLHPRGRTAYDYATEDLPAK</sequence>
<dbReference type="PANTHER" id="PTHR38781:SF1">
    <property type="entry name" value="ANTITOXIN DINJ-RELATED"/>
    <property type="match status" value="1"/>
</dbReference>
<proteinExistence type="inferred from homology"/>
<comment type="similarity">
    <text evidence="1">Belongs to the RelB/DinJ antitoxin family.</text>
</comment>
<protein>
    <submittedName>
        <fullName evidence="3">Type II toxin-antitoxin system RelB/DinJ family antitoxin</fullName>
    </submittedName>
</protein>
<gene>
    <name evidence="3" type="ORF">GKZ27_02055</name>
</gene>
<name>A0A6N8JK51_9ACTN</name>
<evidence type="ECO:0000256" key="2">
    <source>
        <dbReference type="ARBA" id="ARBA00022649"/>
    </source>
</evidence>
<dbReference type="InterPro" id="IPR007337">
    <property type="entry name" value="RelB/DinJ"/>
</dbReference>
<reference evidence="3 4" key="1">
    <citation type="submission" date="2019-12" db="EMBL/GenBank/DDBJ databases">
        <title>Microbes associate with the intestines of laboratory mice.</title>
        <authorList>
            <person name="Navarre W."/>
            <person name="Wong E."/>
        </authorList>
    </citation>
    <scope>NUCLEOTIDE SEQUENCE [LARGE SCALE GENOMIC DNA]</scope>
    <source>
        <strain evidence="3 4">NM66_B29</strain>
    </source>
</reference>
<organism evidence="3 4">
    <name type="scientific">Adlercreutzia mucosicola</name>
    <dbReference type="NCBI Taxonomy" id="580026"/>
    <lineage>
        <taxon>Bacteria</taxon>
        <taxon>Bacillati</taxon>
        <taxon>Actinomycetota</taxon>
        <taxon>Coriobacteriia</taxon>
        <taxon>Eggerthellales</taxon>
        <taxon>Eggerthellaceae</taxon>
        <taxon>Adlercreutzia</taxon>
    </lineage>
</organism>
<dbReference type="AlphaFoldDB" id="A0A6N8JK51"/>
<dbReference type="OrthoDB" id="3177182at2"/>
<comment type="caution">
    <text evidence="3">The sequence shown here is derived from an EMBL/GenBank/DDBJ whole genome shotgun (WGS) entry which is preliminary data.</text>
</comment>
<evidence type="ECO:0000313" key="4">
    <source>
        <dbReference type="Proteomes" id="UP000463388"/>
    </source>
</evidence>
<dbReference type="NCBIfam" id="TIGR02384">
    <property type="entry name" value="RelB_DinJ"/>
    <property type="match status" value="1"/>
</dbReference>
<dbReference type="InterPro" id="IPR013321">
    <property type="entry name" value="Arc_rbn_hlx_hlx"/>
</dbReference>
<accession>A0A6N8JK51</accession>
<dbReference type="EMBL" id="WSRR01000003">
    <property type="protein sequence ID" value="MVX60253.1"/>
    <property type="molecule type" value="Genomic_DNA"/>
</dbReference>
<keyword evidence="2" id="KW-1277">Toxin-antitoxin system</keyword>
<evidence type="ECO:0000313" key="3">
    <source>
        <dbReference type="EMBL" id="MVX60253.1"/>
    </source>
</evidence>
<keyword evidence="4" id="KW-1185">Reference proteome</keyword>
<dbReference type="RefSeq" id="WP_051191235.1">
    <property type="nucleotide sequence ID" value="NZ_JANJZH010000001.1"/>
</dbReference>
<dbReference type="GO" id="GO:0006355">
    <property type="term" value="P:regulation of DNA-templated transcription"/>
    <property type="evidence" value="ECO:0007669"/>
    <property type="project" value="InterPro"/>
</dbReference>
<dbReference type="Pfam" id="PF04221">
    <property type="entry name" value="RelB"/>
    <property type="match status" value="1"/>
</dbReference>
<dbReference type="Gene3D" id="1.10.1220.10">
    <property type="entry name" value="Met repressor-like"/>
    <property type="match status" value="1"/>
</dbReference>
<evidence type="ECO:0000256" key="1">
    <source>
        <dbReference type="ARBA" id="ARBA00010562"/>
    </source>
</evidence>